<gene>
    <name evidence="2" type="ORF">HB839_01590</name>
</gene>
<dbReference type="RefSeq" id="WP_149044640.1">
    <property type="nucleotide sequence ID" value="NZ_JAARPH010000001.1"/>
</dbReference>
<protein>
    <submittedName>
        <fullName evidence="2">Helix-turn-helix domain-containing protein</fullName>
    </submittedName>
</protein>
<evidence type="ECO:0000313" key="3">
    <source>
        <dbReference type="Proteomes" id="UP000518829"/>
    </source>
</evidence>
<reference evidence="2 3" key="1">
    <citation type="submission" date="2020-03" db="EMBL/GenBank/DDBJ databases">
        <title>Soil Listeria distribution.</title>
        <authorList>
            <person name="Liao J."/>
            <person name="Wiedmann M."/>
        </authorList>
    </citation>
    <scope>NUCLEOTIDE SEQUENCE [LARGE SCALE GENOMIC DNA]</scope>
    <source>
        <strain evidence="2 3">FSL L7-1699</strain>
    </source>
</reference>
<dbReference type="Pfam" id="PF12728">
    <property type="entry name" value="HTH_17"/>
    <property type="match status" value="1"/>
</dbReference>
<keyword evidence="3" id="KW-1185">Reference proteome</keyword>
<sequence>MYFLDDDDVIKQKIVAELNKYVLTQRQVAEFLGVSPNNMSTMIKDRKIEPFFVFEDGSVRKINLFYKKDVEDYAEKLKALRNLRKNS</sequence>
<organism evidence="2 3">
    <name type="scientific">Listeria farberi</name>
    <dbReference type="NCBI Taxonomy" id="2713500"/>
    <lineage>
        <taxon>Bacteria</taxon>
        <taxon>Bacillati</taxon>
        <taxon>Bacillota</taxon>
        <taxon>Bacilli</taxon>
        <taxon>Bacillales</taxon>
        <taxon>Listeriaceae</taxon>
        <taxon>Listeria</taxon>
    </lineage>
</organism>
<dbReference type="EMBL" id="JAARPH010000001">
    <property type="protein sequence ID" value="MBC1374212.1"/>
    <property type="molecule type" value="Genomic_DNA"/>
</dbReference>
<dbReference type="Proteomes" id="UP000518829">
    <property type="component" value="Unassembled WGS sequence"/>
</dbReference>
<proteinExistence type="predicted"/>
<accession>A0ABR6SIZ2</accession>
<feature type="domain" description="Helix-turn-helix" evidence="1">
    <location>
        <begin position="22"/>
        <end position="76"/>
    </location>
</feature>
<dbReference type="SUPFAM" id="SSF47413">
    <property type="entry name" value="lambda repressor-like DNA-binding domains"/>
    <property type="match status" value="1"/>
</dbReference>
<evidence type="ECO:0000259" key="1">
    <source>
        <dbReference type="Pfam" id="PF12728"/>
    </source>
</evidence>
<dbReference type="InterPro" id="IPR010982">
    <property type="entry name" value="Lambda_DNA-bd_dom_sf"/>
</dbReference>
<dbReference type="InterPro" id="IPR041657">
    <property type="entry name" value="HTH_17"/>
</dbReference>
<name>A0ABR6SIZ2_9LIST</name>
<evidence type="ECO:0000313" key="2">
    <source>
        <dbReference type="EMBL" id="MBC1374212.1"/>
    </source>
</evidence>
<comment type="caution">
    <text evidence="2">The sequence shown here is derived from an EMBL/GenBank/DDBJ whole genome shotgun (WGS) entry which is preliminary data.</text>
</comment>